<feature type="region of interest" description="Disordered" evidence="3">
    <location>
        <begin position="661"/>
        <end position="689"/>
    </location>
</feature>
<dbReference type="Pfam" id="PF00754">
    <property type="entry name" value="F5_F8_type_C"/>
    <property type="match status" value="1"/>
</dbReference>
<sequence length="689" mass="72174">MAPRTRSAWPTSLGALATALAVVASALVSAAPASAAPVLLSQGKPATASTSGGSGLAPALAVDGNPATRWASQGGLDPSWFQVDLGAAATITRVRLQWDLSCARAYRIETSSDASTWTSVFATANGAGGVEDLVVAGNGRYVRMHGTTRCRTAPYNSYSLQEFQVFGETGRVDTAPPSPPTNLRSANVTPTSVDLAWDPATDDVGVTSYEVYQRGQFVKSVTGTSTTVTGLSPNGSYVYYVNAKDAAGNISQAGDNLAVTTPPAQADTERPTTPTGLRVTGVTANSVSLAWNPATDNIGVTRYEVLSGGAPVGETTGTSATIGGRRPNTSYLMNVRAYDAVGNVSDWSGAITATTSSGGDQVGAVTQLATDNDVPWGLDFLPDGSGVYSRRDAFDIVKLSPSGVKTTLGTVPNVVTTSGEGGLLGIEVSPTFATDNYLYIYHTAANDNRIVRMKVQNNALVQSSLQVLLTGIPRNRYHNGGRLRFGPDGKLYAGTGDGQNGNWAQDLSNLGGKVLRLNADGSAPTDNPFYGNGGNARYVWTYGHRNVQGLAFDGQGRLWQAELGNTIMDELNLSERGGNYGWPSCEGTSGSCAGYIAPKRTWSTANASPSGITIVNNALYVATLRGSRLYRLVISGTSVGSETTHFQGTYGRLRTVEPAPDGSLWLTTSDDRDSTPNNSNSRILRVQLN</sequence>
<dbReference type="GO" id="GO:0000272">
    <property type="term" value="P:polysaccharide catabolic process"/>
    <property type="evidence" value="ECO:0007669"/>
    <property type="project" value="UniProtKB-KW"/>
</dbReference>
<dbReference type="SMART" id="SM00060">
    <property type="entry name" value="FN3"/>
    <property type="match status" value="2"/>
</dbReference>
<dbReference type="Proteomes" id="UP000268727">
    <property type="component" value="Unassembled WGS sequence"/>
</dbReference>
<evidence type="ECO:0000313" key="7">
    <source>
        <dbReference type="EMBL" id="ROP41242.1"/>
    </source>
</evidence>
<dbReference type="RefSeq" id="WP_123746394.1">
    <property type="nucleotide sequence ID" value="NZ_RJKM01000001.1"/>
</dbReference>
<dbReference type="EMBL" id="RJKM01000001">
    <property type="protein sequence ID" value="ROP41242.1"/>
    <property type="molecule type" value="Genomic_DNA"/>
</dbReference>
<organism evidence="7 8">
    <name type="scientific">Saccharothrix texasensis</name>
    <dbReference type="NCBI Taxonomy" id="103734"/>
    <lineage>
        <taxon>Bacteria</taxon>
        <taxon>Bacillati</taxon>
        <taxon>Actinomycetota</taxon>
        <taxon>Actinomycetes</taxon>
        <taxon>Pseudonocardiales</taxon>
        <taxon>Pseudonocardiaceae</taxon>
        <taxon>Saccharothrix</taxon>
    </lineage>
</organism>
<feature type="domain" description="Fibronectin type-III" evidence="6">
    <location>
        <begin position="179"/>
        <end position="264"/>
    </location>
</feature>
<dbReference type="SUPFAM" id="SSF50952">
    <property type="entry name" value="Soluble quinoprotein glucose dehydrogenase"/>
    <property type="match status" value="1"/>
</dbReference>
<feature type="compositionally biased region" description="Polar residues" evidence="3">
    <location>
        <begin position="675"/>
        <end position="689"/>
    </location>
</feature>
<evidence type="ECO:0000256" key="2">
    <source>
        <dbReference type="ARBA" id="ARBA00023326"/>
    </source>
</evidence>
<reference evidence="7 8" key="1">
    <citation type="submission" date="2018-11" db="EMBL/GenBank/DDBJ databases">
        <title>Sequencing the genomes of 1000 actinobacteria strains.</title>
        <authorList>
            <person name="Klenk H.-P."/>
        </authorList>
    </citation>
    <scope>NUCLEOTIDE SEQUENCE [LARGE SCALE GENOMIC DNA]</scope>
    <source>
        <strain evidence="7 8">DSM 44231</strain>
    </source>
</reference>
<dbReference type="InterPro" id="IPR013783">
    <property type="entry name" value="Ig-like_fold"/>
</dbReference>
<dbReference type="Pfam" id="PF00041">
    <property type="entry name" value="fn3"/>
    <property type="match status" value="2"/>
</dbReference>
<dbReference type="InterPro" id="IPR011041">
    <property type="entry name" value="Quinoprot_gluc/sorb_DH_b-prop"/>
</dbReference>
<proteinExistence type="predicted"/>
<feature type="chain" id="PRO_5017922142" evidence="4">
    <location>
        <begin position="36"/>
        <end position="689"/>
    </location>
</feature>
<evidence type="ECO:0000313" key="8">
    <source>
        <dbReference type="Proteomes" id="UP000268727"/>
    </source>
</evidence>
<dbReference type="InterPro" id="IPR000421">
    <property type="entry name" value="FA58C"/>
</dbReference>
<dbReference type="AlphaFoldDB" id="A0A3N1HG21"/>
<dbReference type="SUPFAM" id="SSF49265">
    <property type="entry name" value="Fibronectin type III"/>
    <property type="match status" value="1"/>
</dbReference>
<keyword evidence="1" id="KW-0378">Hydrolase</keyword>
<dbReference type="GO" id="GO:0016798">
    <property type="term" value="F:hydrolase activity, acting on glycosyl bonds"/>
    <property type="evidence" value="ECO:0007669"/>
    <property type="project" value="UniProtKB-KW"/>
</dbReference>
<evidence type="ECO:0000256" key="3">
    <source>
        <dbReference type="SAM" id="MobiDB-lite"/>
    </source>
</evidence>
<dbReference type="InterPro" id="IPR003961">
    <property type="entry name" value="FN3_dom"/>
</dbReference>
<dbReference type="Pfam" id="PF07995">
    <property type="entry name" value="GSDH"/>
    <property type="match status" value="1"/>
</dbReference>
<dbReference type="Gene3D" id="2.60.40.10">
    <property type="entry name" value="Immunoglobulins"/>
    <property type="match status" value="2"/>
</dbReference>
<dbReference type="Gene3D" id="2.60.120.260">
    <property type="entry name" value="Galactose-binding domain-like"/>
    <property type="match status" value="1"/>
</dbReference>
<keyword evidence="4" id="KW-0732">Signal</keyword>
<comment type="caution">
    <text evidence="7">The sequence shown here is derived from an EMBL/GenBank/DDBJ whole genome shotgun (WGS) entry which is preliminary data.</text>
</comment>
<evidence type="ECO:0000256" key="4">
    <source>
        <dbReference type="SAM" id="SignalP"/>
    </source>
</evidence>
<feature type="signal peptide" evidence="4">
    <location>
        <begin position="1"/>
        <end position="35"/>
    </location>
</feature>
<evidence type="ECO:0000259" key="5">
    <source>
        <dbReference type="PROSITE" id="PS50022"/>
    </source>
</evidence>
<dbReference type="PANTHER" id="PTHR19328:SF13">
    <property type="entry name" value="HIPL1 PROTEIN"/>
    <property type="match status" value="1"/>
</dbReference>
<keyword evidence="1" id="KW-0326">Glycosidase</keyword>
<name>A0A3N1HG21_9PSEU</name>
<dbReference type="PANTHER" id="PTHR19328">
    <property type="entry name" value="HEDGEHOG-INTERACTING PROTEIN"/>
    <property type="match status" value="1"/>
</dbReference>
<evidence type="ECO:0000256" key="1">
    <source>
        <dbReference type="ARBA" id="ARBA00023295"/>
    </source>
</evidence>
<dbReference type="InterPro" id="IPR011042">
    <property type="entry name" value="6-blade_b-propeller_TolB-like"/>
</dbReference>
<feature type="domain" description="Fibronectin type-III" evidence="6">
    <location>
        <begin position="273"/>
        <end position="358"/>
    </location>
</feature>
<dbReference type="InterPro" id="IPR012938">
    <property type="entry name" value="Glc/Sorbosone_DH"/>
</dbReference>
<feature type="domain" description="F5/8 type C" evidence="5">
    <location>
        <begin position="26"/>
        <end position="168"/>
    </location>
</feature>
<dbReference type="Gene3D" id="2.120.10.30">
    <property type="entry name" value="TolB, C-terminal domain"/>
    <property type="match status" value="1"/>
</dbReference>
<dbReference type="SUPFAM" id="SSF49785">
    <property type="entry name" value="Galactose-binding domain-like"/>
    <property type="match status" value="1"/>
</dbReference>
<dbReference type="PROSITE" id="PS50853">
    <property type="entry name" value="FN3"/>
    <property type="match status" value="2"/>
</dbReference>
<keyword evidence="2" id="KW-0119">Carbohydrate metabolism</keyword>
<accession>A0A3N1HG21</accession>
<dbReference type="CDD" id="cd00063">
    <property type="entry name" value="FN3"/>
    <property type="match status" value="2"/>
</dbReference>
<evidence type="ECO:0000259" key="6">
    <source>
        <dbReference type="PROSITE" id="PS50853"/>
    </source>
</evidence>
<protein>
    <submittedName>
        <fullName evidence="7">Glucose/arabinose dehydrogenase</fullName>
    </submittedName>
</protein>
<keyword evidence="2" id="KW-0624">Polysaccharide degradation</keyword>
<keyword evidence="8" id="KW-1185">Reference proteome</keyword>
<dbReference type="InterPro" id="IPR036116">
    <property type="entry name" value="FN3_sf"/>
</dbReference>
<gene>
    <name evidence="7" type="ORF">EDD40_6671</name>
</gene>
<dbReference type="PROSITE" id="PS50022">
    <property type="entry name" value="FA58C_3"/>
    <property type="match status" value="1"/>
</dbReference>
<dbReference type="OrthoDB" id="9770043at2"/>
<dbReference type="InterPro" id="IPR008979">
    <property type="entry name" value="Galactose-bd-like_sf"/>
</dbReference>